<evidence type="ECO:0000313" key="2">
    <source>
        <dbReference type="Proteomes" id="UP000279284"/>
    </source>
</evidence>
<organism evidence="1 2">
    <name type="scientific">Neisseria canis</name>
    <dbReference type="NCBI Taxonomy" id="493"/>
    <lineage>
        <taxon>Bacteria</taxon>
        <taxon>Pseudomonadati</taxon>
        <taxon>Pseudomonadota</taxon>
        <taxon>Betaproteobacteria</taxon>
        <taxon>Neisseriales</taxon>
        <taxon>Neisseriaceae</taxon>
        <taxon>Neisseria</taxon>
    </lineage>
</organism>
<dbReference type="AlphaFoldDB" id="A0A1X3CZ61"/>
<dbReference type="SUPFAM" id="SSF54637">
    <property type="entry name" value="Thioesterase/thiol ester dehydrase-isomerase"/>
    <property type="match status" value="1"/>
</dbReference>
<keyword evidence="2" id="KW-1185">Reference proteome</keyword>
<dbReference type="Proteomes" id="UP000279284">
    <property type="component" value="Chromosome"/>
</dbReference>
<dbReference type="STRING" id="493.BWD07_03505"/>
<accession>A0A1X3CZ61</accession>
<dbReference type="InterPro" id="IPR027961">
    <property type="entry name" value="DUF4442"/>
</dbReference>
<dbReference type="OrthoDB" id="9814774at2"/>
<dbReference type="CDD" id="cd03443">
    <property type="entry name" value="PaaI_thioesterase"/>
    <property type="match status" value="1"/>
</dbReference>
<evidence type="ECO:0000313" key="1">
    <source>
        <dbReference type="EMBL" id="VEF01986.1"/>
    </source>
</evidence>
<dbReference type="Gene3D" id="3.10.129.10">
    <property type="entry name" value="Hotdog Thioesterase"/>
    <property type="match status" value="1"/>
</dbReference>
<dbReference type="Pfam" id="PF14539">
    <property type="entry name" value="DUF4442"/>
    <property type="match status" value="1"/>
</dbReference>
<name>A0A1X3CZ61_9NEIS</name>
<dbReference type="EMBL" id="LR134313">
    <property type="protein sequence ID" value="VEF01986.1"/>
    <property type="molecule type" value="Genomic_DNA"/>
</dbReference>
<dbReference type="InterPro" id="IPR029069">
    <property type="entry name" value="HotDog_dom_sf"/>
</dbReference>
<proteinExistence type="predicted"/>
<dbReference type="KEGG" id="nci:NCTC10296_01560"/>
<reference evidence="1 2" key="1">
    <citation type="submission" date="2018-12" db="EMBL/GenBank/DDBJ databases">
        <authorList>
            <consortium name="Pathogen Informatics"/>
        </authorList>
    </citation>
    <scope>NUCLEOTIDE SEQUENCE [LARGE SCALE GENOMIC DNA]</scope>
    <source>
        <strain evidence="1 2">NCTC10296</strain>
    </source>
</reference>
<dbReference type="RefSeq" id="WP_085415988.1">
    <property type="nucleotide sequence ID" value="NZ_CAUJPY010000041.1"/>
</dbReference>
<protein>
    <submittedName>
        <fullName evidence="1">Phenylacetic acid degradation protein PaaD</fullName>
    </submittedName>
</protein>
<gene>
    <name evidence="1" type="ORF">NCTC10296_01560</name>
</gene>
<sequence>MIQIRRRFKSAATTRKILNLWPPLLFSGIHITELSEDFRHIKSRLRDWPSTRNLHGAQFGGSLFALTDAVYAVMFNGLIGNKYFVWDKSAHIDFIKPGRGEVYIDCTITDEMLADVYEHTKNGEKYLPEYEVRIFDKNGDTVAIAKRTLYIRLKPSFRPKAESQPPA</sequence>